<protein>
    <submittedName>
        <fullName evidence="1">Uncharacterized protein</fullName>
    </submittedName>
</protein>
<reference evidence="1" key="1">
    <citation type="submission" date="2017-08" db="EMBL/GenBank/DDBJ databases">
        <authorList>
            <person name="Imhoff J.F."/>
            <person name="Rahn T."/>
            <person name="Kuenzel S."/>
            <person name="Neulinger S.C."/>
        </authorList>
    </citation>
    <scope>NUCLEOTIDE SEQUENCE</scope>
    <source>
        <strain evidence="1">IM 151</strain>
    </source>
</reference>
<dbReference type="RefSeq" id="WP_200377503.1">
    <property type="nucleotide sequence ID" value="NZ_NRRU01000001.1"/>
</dbReference>
<comment type="caution">
    <text evidence="1">The sequence shown here is derived from an EMBL/GenBank/DDBJ whole genome shotgun (WGS) entry which is preliminary data.</text>
</comment>
<accession>A0ABS1DMP2</accession>
<sequence length="68" mass="7467">MPEHAITLSDADLDMLERVRQSQGLADVHQAAEWLAKVRLRRAARASTGRGRALNLVHVAAPKPEGTR</sequence>
<evidence type="ECO:0000313" key="1">
    <source>
        <dbReference type="EMBL" id="MBK1711282.1"/>
    </source>
</evidence>
<organism evidence="1 2">
    <name type="scientific">Rubrivivax gelatinosus</name>
    <name type="common">Rhodocyclus gelatinosus</name>
    <name type="synonym">Rhodopseudomonas gelatinosa</name>
    <dbReference type="NCBI Taxonomy" id="28068"/>
    <lineage>
        <taxon>Bacteria</taxon>
        <taxon>Pseudomonadati</taxon>
        <taxon>Pseudomonadota</taxon>
        <taxon>Betaproteobacteria</taxon>
        <taxon>Burkholderiales</taxon>
        <taxon>Sphaerotilaceae</taxon>
        <taxon>Rubrivivax</taxon>
    </lineage>
</organism>
<gene>
    <name evidence="1" type="ORF">CKO43_00635</name>
</gene>
<dbReference type="Proteomes" id="UP001041814">
    <property type="component" value="Unassembled WGS sequence"/>
</dbReference>
<evidence type="ECO:0000313" key="2">
    <source>
        <dbReference type="Proteomes" id="UP001041814"/>
    </source>
</evidence>
<reference evidence="1" key="2">
    <citation type="journal article" date="2020" name="Microorganisms">
        <title>Osmotic Adaptation and Compatible Solute Biosynthesis of Phototrophic Bacteria as Revealed from Genome Analyses.</title>
        <authorList>
            <person name="Imhoff J.F."/>
            <person name="Rahn T."/>
            <person name="Kunzel S."/>
            <person name="Keller A."/>
            <person name="Neulinger S.C."/>
        </authorList>
    </citation>
    <scope>NUCLEOTIDE SEQUENCE</scope>
    <source>
        <strain evidence="1">IM 151</strain>
    </source>
</reference>
<name>A0ABS1DMP2_RUBGE</name>
<keyword evidence="2" id="KW-1185">Reference proteome</keyword>
<proteinExistence type="predicted"/>
<dbReference type="EMBL" id="NRRU01000001">
    <property type="protein sequence ID" value="MBK1711282.1"/>
    <property type="molecule type" value="Genomic_DNA"/>
</dbReference>